<dbReference type="PANTHER" id="PTHR16768">
    <property type="entry name" value="DOWN REGULATED IN RENAL CARCINOMA 1/TU3A"/>
    <property type="match status" value="1"/>
</dbReference>
<accession>A0A9Q0LYL9</accession>
<keyword evidence="4" id="KW-1185">Reference proteome</keyword>
<dbReference type="Proteomes" id="UP001142055">
    <property type="component" value="Chromosome 4"/>
</dbReference>
<feature type="region of interest" description="Disordered" evidence="2">
    <location>
        <begin position="116"/>
        <end position="147"/>
    </location>
</feature>
<dbReference type="AlphaFoldDB" id="A0A9Q0LYL9"/>
<dbReference type="InterPro" id="IPR009533">
    <property type="entry name" value="FAM107"/>
</dbReference>
<organism evidence="3 4">
    <name type="scientific">Blomia tropicalis</name>
    <name type="common">Mite</name>
    <dbReference type="NCBI Taxonomy" id="40697"/>
    <lineage>
        <taxon>Eukaryota</taxon>
        <taxon>Metazoa</taxon>
        <taxon>Ecdysozoa</taxon>
        <taxon>Arthropoda</taxon>
        <taxon>Chelicerata</taxon>
        <taxon>Arachnida</taxon>
        <taxon>Acari</taxon>
        <taxon>Acariformes</taxon>
        <taxon>Sarcoptiformes</taxon>
        <taxon>Astigmata</taxon>
        <taxon>Glycyphagoidea</taxon>
        <taxon>Echimyopodidae</taxon>
        <taxon>Blomia</taxon>
    </lineage>
</organism>
<keyword evidence="1" id="KW-0175">Coiled coil</keyword>
<dbReference type="EMBL" id="JAPWDV010000004">
    <property type="protein sequence ID" value="KAJ6215689.1"/>
    <property type="molecule type" value="Genomic_DNA"/>
</dbReference>
<feature type="region of interest" description="Disordered" evidence="2">
    <location>
        <begin position="182"/>
        <end position="205"/>
    </location>
</feature>
<evidence type="ECO:0000256" key="1">
    <source>
        <dbReference type="ARBA" id="ARBA00023054"/>
    </source>
</evidence>
<evidence type="ECO:0000256" key="2">
    <source>
        <dbReference type="SAM" id="MobiDB-lite"/>
    </source>
</evidence>
<feature type="compositionally biased region" description="Basic and acidic residues" evidence="2">
    <location>
        <begin position="1"/>
        <end position="15"/>
    </location>
</feature>
<feature type="compositionally biased region" description="Polar residues" evidence="2">
    <location>
        <begin position="187"/>
        <end position="199"/>
    </location>
</feature>
<name>A0A9Q0LYL9_BLOTA</name>
<comment type="caution">
    <text evidence="3">The sequence shown here is derived from an EMBL/GenBank/DDBJ whole genome shotgun (WGS) entry which is preliminary data.</text>
</comment>
<reference evidence="3" key="1">
    <citation type="submission" date="2022-12" db="EMBL/GenBank/DDBJ databases">
        <title>Genome assemblies of Blomia tropicalis.</title>
        <authorList>
            <person name="Cui Y."/>
        </authorList>
    </citation>
    <scope>NUCLEOTIDE SEQUENCE</scope>
    <source>
        <tissue evidence="3">Adult mites</tissue>
    </source>
</reference>
<dbReference type="Pfam" id="PF06625">
    <property type="entry name" value="DUF1151"/>
    <property type="match status" value="1"/>
</dbReference>
<dbReference type="PANTHER" id="PTHR16768:SF5">
    <property type="entry name" value="FI14214P"/>
    <property type="match status" value="1"/>
</dbReference>
<feature type="compositionally biased region" description="Low complexity" evidence="2">
    <location>
        <begin position="118"/>
        <end position="141"/>
    </location>
</feature>
<gene>
    <name evidence="3" type="ORF">RDWZM_010189</name>
</gene>
<evidence type="ECO:0000313" key="4">
    <source>
        <dbReference type="Proteomes" id="UP001142055"/>
    </source>
</evidence>
<evidence type="ECO:0000313" key="3">
    <source>
        <dbReference type="EMBL" id="KAJ6215689.1"/>
    </source>
</evidence>
<sequence>MPKEQSSETMLKQHDTTTGGLNRAFDSDGLVIPRKLANPCVESREKKDLHREMLWKMKFGSNDTKDCELQKAYASYANRQRMKAIELEQSGRMTFEKLLEEQRQRLQSVGRIGETGVTNETTTTTTTTTTNNNNNSENTNANHHHHHHTNTYLLMDQSDLSSSPTTTTATSKNQEFYRVFSKVRARNTPNDQLAGSNDQQRAKAL</sequence>
<feature type="region of interest" description="Disordered" evidence="2">
    <location>
        <begin position="1"/>
        <end position="26"/>
    </location>
</feature>
<protein>
    <submittedName>
        <fullName evidence="3">Uncharacterized protein</fullName>
    </submittedName>
</protein>
<proteinExistence type="predicted"/>